<sequence>MVELSEWDILLIEKGVDGEEQNEKIAASVCMSSSSSSRRRELGKVKMKSQSALYKLCGANDDDKGGASSNGRRPFVQSHEGDTTPTDRPTDRRDAGFEK</sequence>
<dbReference type="Proteomes" id="UP000054776">
    <property type="component" value="Unassembled WGS sequence"/>
</dbReference>
<protein>
    <submittedName>
        <fullName evidence="1">Uncharacterized protein</fullName>
    </submittedName>
</protein>
<dbReference type="InParanoid" id="A0A0V1AXT2"/>
<keyword evidence="2" id="KW-1185">Reference proteome</keyword>
<accession>A0A0V1AXT2</accession>
<comment type="caution">
    <text evidence="1">The sequence shown here is derived from an EMBL/GenBank/DDBJ whole genome shotgun (WGS) entry which is preliminary data.</text>
</comment>
<reference evidence="1 2" key="1">
    <citation type="submission" date="2015-01" db="EMBL/GenBank/DDBJ databases">
        <title>Evolution of Trichinella species and genotypes.</title>
        <authorList>
            <person name="Korhonen P.K."/>
            <person name="Edoardo P."/>
            <person name="Giuseppe L.R."/>
            <person name="Gasser R.B."/>
        </authorList>
    </citation>
    <scope>NUCLEOTIDE SEQUENCE [LARGE SCALE GENOMIC DNA]</scope>
    <source>
        <strain evidence="1">ISS3</strain>
    </source>
</reference>
<name>A0A0V1AXT2_TRISP</name>
<proteinExistence type="predicted"/>
<dbReference type="AlphaFoldDB" id="A0A0V1AXT2"/>
<evidence type="ECO:0000313" key="1">
    <source>
        <dbReference type="EMBL" id="KRY29501.1"/>
    </source>
</evidence>
<gene>
    <name evidence="1" type="ORF">T01_13379</name>
</gene>
<dbReference type="EMBL" id="JYDH01000168">
    <property type="protein sequence ID" value="KRY29501.1"/>
    <property type="molecule type" value="Genomic_DNA"/>
</dbReference>
<evidence type="ECO:0000313" key="2">
    <source>
        <dbReference type="Proteomes" id="UP000054776"/>
    </source>
</evidence>
<organism evidence="1 2">
    <name type="scientific">Trichinella spiralis</name>
    <name type="common">Trichina worm</name>
    <dbReference type="NCBI Taxonomy" id="6334"/>
    <lineage>
        <taxon>Eukaryota</taxon>
        <taxon>Metazoa</taxon>
        <taxon>Ecdysozoa</taxon>
        <taxon>Nematoda</taxon>
        <taxon>Enoplea</taxon>
        <taxon>Dorylaimia</taxon>
        <taxon>Trichinellida</taxon>
        <taxon>Trichinellidae</taxon>
        <taxon>Trichinella</taxon>
    </lineage>
</organism>
<dbReference type="GO" id="GO:0016787">
    <property type="term" value="F:hydrolase activity"/>
    <property type="evidence" value="ECO:0007669"/>
    <property type="project" value="UniProtKB-KW"/>
</dbReference>